<feature type="transmembrane region" description="Helical" evidence="6">
    <location>
        <begin position="313"/>
        <end position="334"/>
    </location>
</feature>
<gene>
    <name evidence="7" type="primary">lptG</name>
    <name evidence="7" type="ORF">M0L44_14535</name>
</gene>
<dbReference type="InterPro" id="IPR005495">
    <property type="entry name" value="LptG/LptF_permease"/>
</dbReference>
<feature type="transmembrane region" description="Helical" evidence="6">
    <location>
        <begin position="287"/>
        <end position="306"/>
    </location>
</feature>
<dbReference type="Pfam" id="PF03739">
    <property type="entry name" value="LptF_LptG"/>
    <property type="match status" value="1"/>
</dbReference>
<dbReference type="EMBL" id="JAMXMC010000008">
    <property type="protein sequence ID" value="MCO5977922.1"/>
    <property type="molecule type" value="Genomic_DNA"/>
</dbReference>
<dbReference type="NCBIfam" id="TIGR04408">
    <property type="entry name" value="LptG_lptG"/>
    <property type="match status" value="1"/>
</dbReference>
<comment type="caution">
    <text evidence="7">The sequence shown here is derived from an EMBL/GenBank/DDBJ whole genome shotgun (WGS) entry which is preliminary data.</text>
</comment>
<dbReference type="Proteomes" id="UP001204851">
    <property type="component" value="Unassembled WGS sequence"/>
</dbReference>
<sequence>MKTVRKLIYRDVLWSVFFVALAFLALFFFIDFLDELGRVGRDGYTLGRAALSAALSMPGRLYELGPIAVLIGTIYAMARLAQSSEFTILRTAGLGPERALTLLLGLGLLLGALTFVIGEYVAPLSEQQASQLRSKQRGTSVWSSKAGAWLKERRSTPQGERNYSINVRSSERHDVMRGIRIFEHDADGQLISRIEADRAVADSGRNGAVWHLEKVNITTWPASFDQPLTVKEQPTLDWPTTLDTGLVSAAISPIDSMSTVELWRYSQHLSDQEQTSQRYELQFWKRVFYPFACIVMVALALPFAYLHARSGGISLKVFGGIMLGISFVLLNNVVGHLGLLHAWTPWLASSLPSLLYLGLSLAAFTWLVRYR</sequence>
<keyword evidence="5 6" id="KW-0472">Membrane</keyword>
<accession>A0ABT1BRB5</accession>
<dbReference type="InterPro" id="IPR030923">
    <property type="entry name" value="LptG"/>
</dbReference>
<protein>
    <submittedName>
        <fullName evidence="7">LPS export ABC transporter permease LptG</fullName>
    </submittedName>
</protein>
<keyword evidence="2" id="KW-1003">Cell membrane</keyword>
<comment type="subcellular location">
    <subcellularLocation>
        <location evidence="1">Cell membrane</location>
        <topology evidence="1">Multi-pass membrane protein</topology>
    </subcellularLocation>
</comment>
<dbReference type="PANTHER" id="PTHR33529">
    <property type="entry name" value="SLR0882 PROTEIN-RELATED"/>
    <property type="match status" value="1"/>
</dbReference>
<evidence type="ECO:0000256" key="5">
    <source>
        <dbReference type="ARBA" id="ARBA00023136"/>
    </source>
</evidence>
<name>A0ABT1BRB5_9BURK</name>
<evidence type="ECO:0000313" key="7">
    <source>
        <dbReference type="EMBL" id="MCO5977922.1"/>
    </source>
</evidence>
<keyword evidence="4 6" id="KW-1133">Transmembrane helix</keyword>
<evidence type="ECO:0000256" key="6">
    <source>
        <dbReference type="SAM" id="Phobius"/>
    </source>
</evidence>
<organism evidence="7 8">
    <name type="scientific">Ideonella oryzae</name>
    <dbReference type="NCBI Taxonomy" id="2937441"/>
    <lineage>
        <taxon>Bacteria</taxon>
        <taxon>Pseudomonadati</taxon>
        <taxon>Pseudomonadota</taxon>
        <taxon>Betaproteobacteria</taxon>
        <taxon>Burkholderiales</taxon>
        <taxon>Sphaerotilaceae</taxon>
        <taxon>Ideonella</taxon>
    </lineage>
</organism>
<evidence type="ECO:0000256" key="4">
    <source>
        <dbReference type="ARBA" id="ARBA00022989"/>
    </source>
</evidence>
<dbReference type="RefSeq" id="WP_252770531.1">
    <property type="nucleotide sequence ID" value="NZ_JAMXMC010000008.1"/>
</dbReference>
<feature type="transmembrane region" description="Helical" evidence="6">
    <location>
        <begin position="346"/>
        <end position="368"/>
    </location>
</feature>
<evidence type="ECO:0000313" key="8">
    <source>
        <dbReference type="Proteomes" id="UP001204851"/>
    </source>
</evidence>
<keyword evidence="3 6" id="KW-0812">Transmembrane</keyword>
<feature type="transmembrane region" description="Helical" evidence="6">
    <location>
        <begin position="61"/>
        <end position="78"/>
    </location>
</feature>
<evidence type="ECO:0000256" key="3">
    <source>
        <dbReference type="ARBA" id="ARBA00022692"/>
    </source>
</evidence>
<evidence type="ECO:0000256" key="1">
    <source>
        <dbReference type="ARBA" id="ARBA00004651"/>
    </source>
</evidence>
<proteinExistence type="predicted"/>
<keyword evidence="8" id="KW-1185">Reference proteome</keyword>
<feature type="transmembrane region" description="Helical" evidence="6">
    <location>
        <begin position="99"/>
        <end position="122"/>
    </location>
</feature>
<feature type="transmembrane region" description="Helical" evidence="6">
    <location>
        <begin position="12"/>
        <end position="30"/>
    </location>
</feature>
<reference evidence="7 8" key="1">
    <citation type="submission" date="2022-06" db="EMBL/GenBank/DDBJ databases">
        <title>Ideonella sp. NS12-5 Genome sequencing and assembly.</title>
        <authorList>
            <person name="Jung Y."/>
        </authorList>
    </citation>
    <scope>NUCLEOTIDE SEQUENCE [LARGE SCALE GENOMIC DNA]</scope>
    <source>
        <strain evidence="7 8">NS12-5</strain>
    </source>
</reference>
<evidence type="ECO:0000256" key="2">
    <source>
        <dbReference type="ARBA" id="ARBA00022475"/>
    </source>
</evidence>
<dbReference type="PANTHER" id="PTHR33529:SF2">
    <property type="entry name" value="LIPOPOLYSACCHARIDE EXPORT SYSTEM PERMEASE PROTEIN LPTG"/>
    <property type="match status" value="1"/>
</dbReference>